<evidence type="ECO:0000313" key="3">
    <source>
        <dbReference type="Proteomes" id="UP000308267"/>
    </source>
</evidence>
<dbReference type="Proteomes" id="UP000308267">
    <property type="component" value="Unassembled WGS sequence"/>
</dbReference>
<comment type="caution">
    <text evidence="2">The sequence shown here is derived from an EMBL/GenBank/DDBJ whole genome shotgun (WGS) entry which is preliminary data.</text>
</comment>
<evidence type="ECO:0000256" key="1">
    <source>
        <dbReference type="SAM" id="MobiDB-lite"/>
    </source>
</evidence>
<sequence length="142" mass="16307">MVTVTDLMGWLETYSTGSEPIPLTQNTRGLEALTQSNKKLTQIRHSYGPNASNFFGWSEHSRSRPKVFWNAELYIHSSGILMWLGWYSSNDAAVSPATMLNSEPFEDRRQISQRGLNHNLYSGKQRNPELRHQHAPHTSKHR</sequence>
<gene>
    <name evidence="2" type="ORF">CRM22_002271</name>
</gene>
<keyword evidence="3" id="KW-1185">Reference proteome</keyword>
<feature type="region of interest" description="Disordered" evidence="1">
    <location>
        <begin position="119"/>
        <end position="142"/>
    </location>
</feature>
<name>A0A4S2M735_OPIFE</name>
<proteinExistence type="predicted"/>
<organism evidence="2 3">
    <name type="scientific">Opisthorchis felineus</name>
    <dbReference type="NCBI Taxonomy" id="147828"/>
    <lineage>
        <taxon>Eukaryota</taxon>
        <taxon>Metazoa</taxon>
        <taxon>Spiralia</taxon>
        <taxon>Lophotrochozoa</taxon>
        <taxon>Platyhelminthes</taxon>
        <taxon>Trematoda</taxon>
        <taxon>Digenea</taxon>
        <taxon>Opisthorchiida</taxon>
        <taxon>Opisthorchiata</taxon>
        <taxon>Opisthorchiidae</taxon>
        <taxon>Opisthorchis</taxon>
    </lineage>
</organism>
<evidence type="ECO:0000313" key="2">
    <source>
        <dbReference type="EMBL" id="TGZ72165.1"/>
    </source>
</evidence>
<dbReference type="EMBL" id="SJOL01004009">
    <property type="protein sequence ID" value="TGZ72165.1"/>
    <property type="molecule type" value="Genomic_DNA"/>
</dbReference>
<accession>A0A4S2M735</accession>
<protein>
    <submittedName>
        <fullName evidence="2">Uncharacterized protein</fullName>
    </submittedName>
</protein>
<feature type="compositionally biased region" description="Basic residues" evidence="1">
    <location>
        <begin position="133"/>
        <end position="142"/>
    </location>
</feature>
<reference evidence="2 3" key="1">
    <citation type="journal article" date="2019" name="BMC Genomics">
        <title>New insights from Opisthorchis felineus genome: update on genomics of the epidemiologically important liver flukes.</title>
        <authorList>
            <person name="Ershov N.I."/>
            <person name="Mordvinov V.A."/>
            <person name="Prokhortchouk E.B."/>
            <person name="Pakharukova M.Y."/>
            <person name="Gunbin K.V."/>
            <person name="Ustyantsev K."/>
            <person name="Genaev M.A."/>
            <person name="Blinov A.G."/>
            <person name="Mazur A."/>
            <person name="Boulygina E."/>
            <person name="Tsygankova S."/>
            <person name="Khrameeva E."/>
            <person name="Chekanov N."/>
            <person name="Fan G."/>
            <person name="Xiao A."/>
            <person name="Zhang H."/>
            <person name="Xu X."/>
            <person name="Yang H."/>
            <person name="Solovyev V."/>
            <person name="Lee S.M."/>
            <person name="Liu X."/>
            <person name="Afonnikov D.A."/>
            <person name="Skryabin K.G."/>
        </authorList>
    </citation>
    <scope>NUCLEOTIDE SEQUENCE [LARGE SCALE GENOMIC DNA]</scope>
    <source>
        <strain evidence="2">AK-0245</strain>
        <tissue evidence="2">Whole organism</tissue>
    </source>
</reference>
<dbReference type="AlphaFoldDB" id="A0A4S2M735"/>